<accession>A0A6B3NJF0</accession>
<sequence length="82" mass="9635">MDADALERWKFQIFNYQQQVRKSEPPKQTALFELAPNHCEADSIDPFSLLVVKLEFLIVRGYDIRWLPHPTKNPQREAKGSH</sequence>
<protein>
    <submittedName>
        <fullName evidence="1">Uncharacterized protein</fullName>
    </submittedName>
</protein>
<name>A0A6B3NJF0_9CYAN</name>
<dbReference type="AlphaFoldDB" id="A0A6B3NJF0"/>
<reference evidence="1" key="1">
    <citation type="submission" date="2019-11" db="EMBL/GenBank/DDBJ databases">
        <title>Genomic insights into an expanded diversity of filamentous marine cyanobacteria reveals the extraordinary biosynthetic potential of Moorea and Okeania.</title>
        <authorList>
            <person name="Ferreira Leao T."/>
            <person name="Wang M."/>
            <person name="Moss N."/>
            <person name="Da Silva R."/>
            <person name="Sanders J."/>
            <person name="Nurk S."/>
            <person name="Gurevich A."/>
            <person name="Humphrey G."/>
            <person name="Reher R."/>
            <person name="Zhu Q."/>
            <person name="Belda-Ferre P."/>
            <person name="Glukhov E."/>
            <person name="Rex R."/>
            <person name="Dorrestein P.C."/>
            <person name="Knight R."/>
            <person name="Pevzner P."/>
            <person name="Gerwick W.H."/>
            <person name="Gerwick L."/>
        </authorList>
    </citation>
    <scope>NUCLEOTIDE SEQUENCE</scope>
    <source>
        <strain evidence="1">SIO1C4</strain>
    </source>
</reference>
<proteinExistence type="predicted"/>
<evidence type="ECO:0000313" key="1">
    <source>
        <dbReference type="EMBL" id="NER29741.1"/>
    </source>
</evidence>
<comment type="caution">
    <text evidence="1">The sequence shown here is derived from an EMBL/GenBank/DDBJ whole genome shotgun (WGS) entry which is preliminary data.</text>
</comment>
<organism evidence="1">
    <name type="scientific">Symploca sp. SIO1C4</name>
    <dbReference type="NCBI Taxonomy" id="2607765"/>
    <lineage>
        <taxon>Bacteria</taxon>
        <taxon>Bacillati</taxon>
        <taxon>Cyanobacteriota</taxon>
        <taxon>Cyanophyceae</taxon>
        <taxon>Coleofasciculales</taxon>
        <taxon>Coleofasciculaceae</taxon>
        <taxon>Symploca</taxon>
    </lineage>
</organism>
<dbReference type="EMBL" id="JAAHFQ010000422">
    <property type="protein sequence ID" value="NER29741.1"/>
    <property type="molecule type" value="Genomic_DNA"/>
</dbReference>
<gene>
    <name evidence="1" type="ORF">F6J89_19515</name>
</gene>